<dbReference type="Proteomes" id="UP000665181">
    <property type="component" value="Unassembled WGS sequence"/>
</dbReference>
<evidence type="ECO:0000313" key="3">
    <source>
        <dbReference type="EMBL" id="KZD95285.1"/>
    </source>
</evidence>
<dbReference type="Pfam" id="PF00487">
    <property type="entry name" value="FA_desaturase"/>
    <property type="match status" value="1"/>
</dbReference>
<feature type="domain" description="Fatty acid desaturase" evidence="2">
    <location>
        <begin position="57"/>
        <end position="297"/>
    </location>
</feature>
<evidence type="ECO:0000313" key="5">
    <source>
        <dbReference type="Proteomes" id="UP000076442"/>
    </source>
</evidence>
<dbReference type="InterPro" id="IPR005804">
    <property type="entry name" value="FA_desaturase_dom"/>
</dbReference>
<dbReference type="GO" id="GO:0016020">
    <property type="term" value="C:membrane"/>
    <property type="evidence" value="ECO:0007669"/>
    <property type="project" value="TreeGrafter"/>
</dbReference>
<accession>A0A085C6H9</accession>
<dbReference type="EMBL" id="JAGFPW010000014">
    <property type="protein sequence ID" value="MBO3795623.1"/>
    <property type="molecule type" value="Genomic_DNA"/>
</dbReference>
<evidence type="ECO:0000313" key="4">
    <source>
        <dbReference type="EMBL" id="MBO3795623.1"/>
    </source>
</evidence>
<feature type="transmembrane region" description="Helical" evidence="1">
    <location>
        <begin position="156"/>
        <end position="174"/>
    </location>
</feature>
<dbReference type="CDD" id="cd03507">
    <property type="entry name" value="Delta12-FADS-like"/>
    <property type="match status" value="1"/>
</dbReference>
<dbReference type="GO" id="GO:0016717">
    <property type="term" value="F:oxidoreductase activity, acting on paired donors, with oxidation of a pair of donors resulting in the reduction of molecular oxygen to two molecules of water"/>
    <property type="evidence" value="ECO:0007669"/>
    <property type="project" value="TreeGrafter"/>
</dbReference>
<proteinExistence type="predicted"/>
<evidence type="ECO:0000259" key="2">
    <source>
        <dbReference type="Pfam" id="PF00487"/>
    </source>
</evidence>
<dbReference type="PANTHER" id="PTHR19353">
    <property type="entry name" value="FATTY ACID DESATURASE 2"/>
    <property type="match status" value="1"/>
</dbReference>
<feature type="transmembrane region" description="Helical" evidence="1">
    <location>
        <begin position="29"/>
        <end position="48"/>
    </location>
</feature>
<comment type="caution">
    <text evidence="4">The sequence shown here is derived from an EMBL/GenBank/DDBJ whole genome shotgun (WGS) entry which is preliminary data.</text>
</comment>
<keyword evidence="1" id="KW-0812">Transmembrane</keyword>
<dbReference type="OMA" id="FHDCTHG"/>
<gene>
    <name evidence="4" type="primary">desE</name>
    <name evidence="3" type="ORF">B4122_0257</name>
    <name evidence="4" type="ORF">J5227_15235</name>
</gene>
<feature type="transmembrane region" description="Helical" evidence="1">
    <location>
        <begin position="54"/>
        <end position="76"/>
    </location>
</feature>
<evidence type="ECO:0000256" key="1">
    <source>
        <dbReference type="SAM" id="Phobius"/>
    </source>
</evidence>
<feature type="transmembrane region" description="Helical" evidence="1">
    <location>
        <begin position="186"/>
        <end position="206"/>
    </location>
</feature>
<reference evidence="3 5" key="1">
    <citation type="submission" date="2015-09" db="EMBL/GenBank/DDBJ databases">
        <title>Spore heat resistance.</title>
        <authorList>
            <person name="Boekhorst J."/>
            <person name="Berendsen E.M."/>
            <person name="Wells-Bennik M.H."/>
            <person name="Kuipers O.P."/>
        </authorList>
    </citation>
    <scope>NUCLEOTIDE SEQUENCE [LARGE SCALE GENOMIC DNA]</scope>
    <source>
        <strain evidence="3 5">B4122</strain>
    </source>
</reference>
<dbReference type="EMBL" id="LJZV01000001">
    <property type="protein sequence ID" value="KZD95285.1"/>
    <property type="molecule type" value="Genomic_DNA"/>
</dbReference>
<feature type="transmembrane region" description="Helical" evidence="1">
    <location>
        <begin position="212"/>
        <end position="230"/>
    </location>
</feature>
<dbReference type="PANTHER" id="PTHR19353:SF73">
    <property type="entry name" value="FATTY ACID DESATURASE"/>
    <property type="match status" value="1"/>
</dbReference>
<dbReference type="EC" id="1.14.19.-" evidence="4"/>
<reference evidence="4" key="2">
    <citation type="submission" date="2021-03" db="EMBL/GenBank/DDBJ databases">
        <title>Isolation of Bacillus subtilis from fermented food sample.</title>
        <authorList>
            <person name="Lakshmanan V."/>
            <person name="Athira K."/>
            <person name="Rajagopal K."/>
        </authorList>
    </citation>
    <scope>NUCLEOTIDE SEQUENCE</scope>
    <source>
        <strain evidence="4">S1</strain>
    </source>
</reference>
<keyword evidence="1" id="KW-0472">Membrane</keyword>
<dbReference type="AlphaFoldDB" id="A0A085C6H9"/>
<protein>
    <submittedName>
        <fullName evidence="4">Fatty acid desaturase DesE</fullName>
        <ecNumber evidence="4">1.14.19.-</ecNumber>
    </submittedName>
    <submittedName>
        <fullName evidence="3">Fatty-acid desaturase</fullName>
    </submittedName>
</protein>
<dbReference type="RefSeq" id="WP_004399588.1">
    <property type="nucleotide sequence ID" value="NZ_AP024621.1"/>
</dbReference>
<dbReference type="InterPro" id="IPR012171">
    <property type="entry name" value="Fatty_acid_desaturase"/>
</dbReference>
<keyword evidence="4" id="KW-0560">Oxidoreductase</keyword>
<organism evidence="4 6">
    <name type="scientific">Bacillus subtilis</name>
    <dbReference type="NCBI Taxonomy" id="1423"/>
    <lineage>
        <taxon>Bacteria</taxon>
        <taxon>Bacillati</taxon>
        <taxon>Bacillota</taxon>
        <taxon>Bacilli</taxon>
        <taxon>Bacillales</taxon>
        <taxon>Bacillaceae</taxon>
        <taxon>Bacillus</taxon>
    </lineage>
</organism>
<dbReference type="SMR" id="A0A085C6H9"/>
<sequence>MTEQTIAHKQKQLTKQVAAFAQPETKNSLIQLLNTFIPFFGLWFLAYLSLDVSYLLTLALTVIAAGFLTRIFIIFHDCCHQSFFKQKRYNHILGFLTGVLTLFPYLQWQHSHSIHHATSSNLDKRGTGDIWMLTVNEYKAASRRTKLAYRLYRNPFIMFILGPIYVFLITNRFNKKGARRKERVNTYLTNLAIVALAAACCLIFGWQSFLLVQGPIFLISGSIGVWLFYVQHTFEDSYFEADENWSYVQAAVEGSSFYKLPKLLQWLTGNIGYHHVHHLSPKVPNYKLEVAHEHHEPLKNVPTITLKTSLQSLAFRLWDEDNKQFVSFRAIKHIPVSLPPDSPEKQKLRKNA</sequence>
<evidence type="ECO:0000313" key="6">
    <source>
        <dbReference type="Proteomes" id="UP000665181"/>
    </source>
</evidence>
<keyword evidence="1" id="KW-1133">Transmembrane helix</keyword>
<name>A0A085C6H9_BACIU</name>
<feature type="transmembrane region" description="Helical" evidence="1">
    <location>
        <begin position="88"/>
        <end position="106"/>
    </location>
</feature>
<dbReference type="GO" id="GO:0006629">
    <property type="term" value="P:lipid metabolic process"/>
    <property type="evidence" value="ECO:0007669"/>
    <property type="project" value="InterPro"/>
</dbReference>
<dbReference type="Proteomes" id="UP000076442">
    <property type="component" value="Unassembled WGS sequence"/>
</dbReference>